<dbReference type="Proteomes" id="UP001597145">
    <property type="component" value="Unassembled WGS sequence"/>
</dbReference>
<protein>
    <submittedName>
        <fullName evidence="3">AGE family epimerase/isomerase</fullName>
    </submittedName>
</protein>
<dbReference type="Gene3D" id="1.50.10.10">
    <property type="match status" value="1"/>
</dbReference>
<dbReference type="PANTHER" id="PTHR15108">
    <property type="entry name" value="N-ACYLGLUCOSAMINE-2-EPIMERASE"/>
    <property type="match status" value="1"/>
</dbReference>
<dbReference type="EMBL" id="JBHUCP010000012">
    <property type="protein sequence ID" value="MFD1531424.1"/>
    <property type="molecule type" value="Genomic_DNA"/>
</dbReference>
<evidence type="ECO:0000313" key="3">
    <source>
        <dbReference type="EMBL" id="MFD1531424.1"/>
    </source>
</evidence>
<organism evidence="3 4">
    <name type="scientific">Pseudonocardia aurantiaca</name>
    <dbReference type="NCBI Taxonomy" id="75290"/>
    <lineage>
        <taxon>Bacteria</taxon>
        <taxon>Bacillati</taxon>
        <taxon>Actinomycetota</taxon>
        <taxon>Actinomycetes</taxon>
        <taxon>Pseudonocardiales</taxon>
        <taxon>Pseudonocardiaceae</taxon>
        <taxon>Pseudonocardia</taxon>
    </lineage>
</organism>
<keyword evidence="2" id="KW-0413">Isomerase</keyword>
<dbReference type="InterPro" id="IPR012341">
    <property type="entry name" value="6hp_glycosidase-like_sf"/>
</dbReference>
<gene>
    <name evidence="3" type="ORF">ACFSCY_18455</name>
</gene>
<sequence>MSERSDAHRRHLVDDVLAWWAANGPDDIHGGVLTCWDNAGTRLVSDHKYTWSQGRWAWLTARVAVAAEQGLLDVDAGWFREQSARTAEFVRDHALFSDGTTAFVTTRSGEPFEATAGAGLHTSVFADLFAALGFAGVAPLRPDEGWGELAEEMLVRSACAIESGRFRSDPYPVPAGHLSFGLPMILVGVGEQVHRATGSAAAAAIVRDAAGEIEEHFLDGDDIVEMPATGNGDPDGLLTRHRTPGHVLEALWFLHHARDLLPGSELAQPSRLAGIALHALDLGWDDAYGGLLRYVDRDGGAPAGARSDDPYERLVVDTWDTKLWWPNAEALYSTALLAEAAAEPRLAEWHARLRDYTVGTFPEGPGREWTQIRNRDGSPLEKTVALPVKDPFHIARALLMLVELDTKPGREALGHGTGEEEGAR</sequence>
<dbReference type="Pfam" id="PF07221">
    <property type="entry name" value="GlcNAc_2-epim"/>
    <property type="match status" value="1"/>
</dbReference>
<evidence type="ECO:0000313" key="4">
    <source>
        <dbReference type="Proteomes" id="UP001597145"/>
    </source>
</evidence>
<dbReference type="RefSeq" id="WP_343979007.1">
    <property type="nucleotide sequence ID" value="NZ_BAAAJG010000010.1"/>
</dbReference>
<proteinExistence type="inferred from homology"/>
<evidence type="ECO:0000256" key="1">
    <source>
        <dbReference type="ARBA" id="ARBA00008558"/>
    </source>
</evidence>
<comment type="similarity">
    <text evidence="1">Belongs to the N-acylglucosamine 2-epimerase family.</text>
</comment>
<dbReference type="InterPro" id="IPR010819">
    <property type="entry name" value="AGE/CE"/>
</dbReference>
<keyword evidence="4" id="KW-1185">Reference proteome</keyword>
<reference evidence="4" key="1">
    <citation type="journal article" date="2019" name="Int. J. Syst. Evol. Microbiol.">
        <title>The Global Catalogue of Microorganisms (GCM) 10K type strain sequencing project: providing services to taxonomists for standard genome sequencing and annotation.</title>
        <authorList>
            <consortium name="The Broad Institute Genomics Platform"/>
            <consortium name="The Broad Institute Genome Sequencing Center for Infectious Disease"/>
            <person name="Wu L."/>
            <person name="Ma J."/>
        </authorList>
    </citation>
    <scope>NUCLEOTIDE SEQUENCE [LARGE SCALE GENOMIC DNA]</scope>
    <source>
        <strain evidence="4">JCM 12165</strain>
    </source>
</reference>
<accession>A0ABW4FLY5</accession>
<dbReference type="InterPro" id="IPR008928">
    <property type="entry name" value="6-hairpin_glycosidase_sf"/>
</dbReference>
<name>A0ABW4FLY5_9PSEU</name>
<comment type="caution">
    <text evidence="3">The sequence shown here is derived from an EMBL/GenBank/DDBJ whole genome shotgun (WGS) entry which is preliminary data.</text>
</comment>
<dbReference type="SUPFAM" id="SSF48208">
    <property type="entry name" value="Six-hairpin glycosidases"/>
    <property type="match status" value="1"/>
</dbReference>
<evidence type="ECO:0000256" key="2">
    <source>
        <dbReference type="ARBA" id="ARBA00023235"/>
    </source>
</evidence>